<dbReference type="PANTHER" id="PTHR36837">
    <property type="entry name" value="POLY(3-HYDROXYALKANOATE) POLYMERASE SUBUNIT PHAC"/>
    <property type="match status" value="1"/>
</dbReference>
<feature type="domain" description="Poly-beta-hydroxybutyrate polymerase N-terminal" evidence="3">
    <location>
        <begin position="102"/>
        <end position="269"/>
    </location>
</feature>
<dbReference type="GO" id="GO:0042619">
    <property type="term" value="P:poly-hydroxybutyrate biosynthetic process"/>
    <property type="evidence" value="ECO:0007669"/>
    <property type="project" value="InterPro"/>
</dbReference>
<dbReference type="InterPro" id="IPR051321">
    <property type="entry name" value="PHA/PHB_synthase"/>
</dbReference>
<dbReference type="SUPFAM" id="SSF53474">
    <property type="entry name" value="alpha/beta-Hydrolases"/>
    <property type="match status" value="1"/>
</dbReference>
<dbReference type="GO" id="GO:0016787">
    <property type="term" value="F:hydrolase activity"/>
    <property type="evidence" value="ECO:0007669"/>
    <property type="project" value="UniProtKB-KW"/>
</dbReference>
<keyword evidence="4" id="KW-0378">Hydrolase</keyword>
<keyword evidence="1" id="KW-0808">Transferase</keyword>
<evidence type="ECO:0000259" key="3">
    <source>
        <dbReference type="Pfam" id="PF07167"/>
    </source>
</evidence>
<evidence type="ECO:0000313" key="4">
    <source>
        <dbReference type="EMBL" id="NLF54737.1"/>
    </source>
</evidence>
<keyword evidence="2" id="KW-0012">Acyltransferase</keyword>
<sequence>MHVHGAAFASPTRGGGIAARVPDTRALYRDFTHFHDGVVAAVDPFGVTAPILHAQLAWLLHPQALAERLVRLSSDLVQLQWHTLRRGAGLPSPDPVQPHADDPRFADPVWTESANWDLVKEWYLAFTHHLQDMLFETPGLSGKGRRRAAFWWRKWLNAVAPTNCLWSNPIALRKLAESGGTSLWHGLHNMLDDLEAGKIRMTRADDFKVGENLATTPGAVVSRNRLLEIIHYAPTRPQVHAEPVVIVTPWINKFYILDLNPKKSLVRFLLDQGLDVFITSWKNPDASMSEVRFDDYLLEGIDAIVQFARQFTGAERVHAVGYCIGGTALAMYMAWANRRFGEEAMPVADWTLFTTLVDFRKPGDIEVFIDEDSVAHLCARMARDGYLDGAAMAASFRLLRSNSLIWHYVVHGWLYGEAPAPFDVLYWNMDTTRMPRAMHAWYLRALYLDNRLIEPDELTIAGEPLDLGCIHQPLYAAAAEDDHIAPWAQAFRTTHYVCGDKRFVLSSSGHILGIVNPPVTPPKRAYWAATVHRTDKPAEWRARTARQAGSWWNDWMAWLKPRCGELVPARPAAGGDHPALAPAPGTYVLEA</sequence>
<organism evidence="4 5">
    <name type="scientific">Thauera phenolivorans</name>
    <dbReference type="NCBI Taxonomy" id="1792543"/>
    <lineage>
        <taxon>Bacteria</taxon>
        <taxon>Pseudomonadati</taxon>
        <taxon>Pseudomonadota</taxon>
        <taxon>Betaproteobacteria</taxon>
        <taxon>Rhodocyclales</taxon>
        <taxon>Zoogloeaceae</taxon>
        <taxon>Thauera</taxon>
    </lineage>
</organism>
<dbReference type="Proteomes" id="UP000536534">
    <property type="component" value="Unassembled WGS sequence"/>
</dbReference>
<dbReference type="GO" id="GO:0016746">
    <property type="term" value="F:acyltransferase activity"/>
    <property type="evidence" value="ECO:0007669"/>
    <property type="project" value="UniProtKB-KW"/>
</dbReference>
<accession>A0A7X7LWK9</accession>
<dbReference type="InterPro" id="IPR010941">
    <property type="entry name" value="PhaC_N"/>
</dbReference>
<evidence type="ECO:0000313" key="5">
    <source>
        <dbReference type="Proteomes" id="UP000536534"/>
    </source>
</evidence>
<name>A0A7X7LWK9_9RHOO</name>
<dbReference type="Gene3D" id="3.40.50.1820">
    <property type="entry name" value="alpha/beta hydrolase"/>
    <property type="match status" value="1"/>
</dbReference>
<gene>
    <name evidence="4" type="ORF">GX576_10160</name>
</gene>
<dbReference type="PANTHER" id="PTHR36837:SF5">
    <property type="entry name" value="POLY-3-HYDROXYBUTYRATE SYNTHASE"/>
    <property type="match status" value="1"/>
</dbReference>
<dbReference type="InterPro" id="IPR029058">
    <property type="entry name" value="AB_hydrolase_fold"/>
</dbReference>
<proteinExistence type="predicted"/>
<dbReference type="AlphaFoldDB" id="A0A7X7LWK9"/>
<comment type="caution">
    <text evidence="4">The sequence shown here is derived from an EMBL/GenBank/DDBJ whole genome shotgun (WGS) entry which is preliminary data.</text>
</comment>
<dbReference type="EMBL" id="JAAYYV010000261">
    <property type="protein sequence ID" value="NLF54737.1"/>
    <property type="molecule type" value="Genomic_DNA"/>
</dbReference>
<dbReference type="Pfam" id="PF07167">
    <property type="entry name" value="PhaC_N"/>
    <property type="match status" value="1"/>
</dbReference>
<protein>
    <submittedName>
        <fullName evidence="4">Alpha/beta fold hydrolase</fullName>
    </submittedName>
</protein>
<reference evidence="4 5" key="1">
    <citation type="journal article" date="2020" name="Biotechnol. Biofuels">
        <title>New insights from the biogas microbiome by comprehensive genome-resolved metagenomics of nearly 1600 species originating from multiple anaerobic digesters.</title>
        <authorList>
            <person name="Campanaro S."/>
            <person name="Treu L."/>
            <person name="Rodriguez-R L.M."/>
            <person name="Kovalovszki A."/>
            <person name="Ziels R.M."/>
            <person name="Maus I."/>
            <person name="Zhu X."/>
            <person name="Kougias P.G."/>
            <person name="Basile A."/>
            <person name="Luo G."/>
            <person name="Schluter A."/>
            <person name="Konstantinidis K.T."/>
            <person name="Angelidaki I."/>
        </authorList>
    </citation>
    <scope>NUCLEOTIDE SEQUENCE [LARGE SCALE GENOMIC DNA]</scope>
    <source>
        <strain evidence="4">AS06rmzACSIP_256</strain>
    </source>
</reference>
<evidence type="ECO:0000256" key="2">
    <source>
        <dbReference type="ARBA" id="ARBA00023315"/>
    </source>
</evidence>
<evidence type="ECO:0000256" key="1">
    <source>
        <dbReference type="ARBA" id="ARBA00022679"/>
    </source>
</evidence>